<dbReference type="GO" id="GO:0016301">
    <property type="term" value="F:kinase activity"/>
    <property type="evidence" value="ECO:0007669"/>
    <property type="project" value="UniProtKB-KW"/>
</dbReference>
<evidence type="ECO:0000256" key="4">
    <source>
        <dbReference type="ARBA" id="ARBA00022448"/>
    </source>
</evidence>
<name>A0A2X2VQV1_CITKO</name>
<evidence type="ECO:0000256" key="12">
    <source>
        <dbReference type="ARBA" id="ARBA00022989"/>
    </source>
</evidence>
<organism evidence="17 18">
    <name type="scientific">Citrobacter koseri</name>
    <name type="common">Citrobacter diversus</name>
    <dbReference type="NCBI Taxonomy" id="545"/>
    <lineage>
        <taxon>Bacteria</taxon>
        <taxon>Pseudomonadati</taxon>
        <taxon>Pseudomonadota</taxon>
        <taxon>Gammaproteobacteria</taxon>
        <taxon>Enterobacterales</taxon>
        <taxon>Enterobacteriaceae</taxon>
        <taxon>Citrobacter</taxon>
    </lineage>
</organism>
<dbReference type="PANTHER" id="PTHR30505">
    <property type="entry name" value="FRUCTOSE-LIKE PERMEASE"/>
    <property type="match status" value="1"/>
</dbReference>
<dbReference type="InterPro" id="IPR003353">
    <property type="entry name" value="PTS_IIB_fruc"/>
</dbReference>
<dbReference type="Pfam" id="PF02378">
    <property type="entry name" value="PTS_EIIC"/>
    <property type="match status" value="1"/>
</dbReference>
<keyword evidence="4" id="KW-0813">Transport</keyword>
<keyword evidence="12 14" id="KW-1133">Transmembrane helix</keyword>
<evidence type="ECO:0000256" key="5">
    <source>
        <dbReference type="ARBA" id="ARBA00022475"/>
    </source>
</evidence>
<evidence type="ECO:0000256" key="2">
    <source>
        <dbReference type="ARBA" id="ARBA00004651"/>
    </source>
</evidence>
<keyword evidence="5" id="KW-1003">Cell membrane</keyword>
<evidence type="ECO:0000256" key="14">
    <source>
        <dbReference type="SAM" id="Phobius"/>
    </source>
</evidence>
<keyword evidence="9" id="KW-0598">Phosphotransferase system</keyword>
<evidence type="ECO:0000256" key="13">
    <source>
        <dbReference type="ARBA" id="ARBA00023136"/>
    </source>
</evidence>
<dbReference type="InterPro" id="IPR050864">
    <property type="entry name" value="Bacterial_PTS_Sugar_Transport"/>
</dbReference>
<dbReference type="InterPro" id="IPR003501">
    <property type="entry name" value="PTS_EIIB_2/3"/>
</dbReference>
<keyword evidence="11" id="KW-0418">Kinase</keyword>
<dbReference type="NCBIfam" id="TIGR00829">
    <property type="entry name" value="FRU"/>
    <property type="match status" value="1"/>
</dbReference>
<dbReference type="EMBL" id="UAVY01000002">
    <property type="protein sequence ID" value="SQB25875.1"/>
    <property type="molecule type" value="Genomic_DNA"/>
</dbReference>
<evidence type="ECO:0000259" key="15">
    <source>
        <dbReference type="PROSITE" id="PS51099"/>
    </source>
</evidence>
<evidence type="ECO:0000256" key="6">
    <source>
        <dbReference type="ARBA" id="ARBA00022553"/>
    </source>
</evidence>
<evidence type="ECO:0000313" key="18">
    <source>
        <dbReference type="Proteomes" id="UP000251584"/>
    </source>
</evidence>
<dbReference type="InterPro" id="IPR036095">
    <property type="entry name" value="PTS_EIIB-like_sf"/>
</dbReference>
<dbReference type="Proteomes" id="UP000251584">
    <property type="component" value="Unassembled WGS sequence"/>
</dbReference>
<dbReference type="InterPro" id="IPR013011">
    <property type="entry name" value="PTS_EIIB_2"/>
</dbReference>
<dbReference type="Pfam" id="PF02302">
    <property type="entry name" value="PTS_IIB"/>
    <property type="match status" value="1"/>
</dbReference>
<comment type="subcellular location">
    <subcellularLocation>
        <location evidence="2">Cell membrane</location>
        <topology evidence="2">Multi-pass membrane protein</topology>
    </subcellularLocation>
</comment>
<feature type="domain" description="PTS EIIC type-2" evidence="16">
    <location>
        <begin position="124"/>
        <end position="336"/>
    </location>
</feature>
<dbReference type="CDD" id="cd05569">
    <property type="entry name" value="PTS_IIB_fructose"/>
    <property type="match status" value="1"/>
</dbReference>
<comment type="catalytic activity">
    <reaction evidence="1">
        <text>D-fructose(out) + N(pros)-phospho-L-histidyl-[protein] = D-fructose 1-phosphate(in) + L-histidyl-[protein]</text>
        <dbReference type="Rhea" id="RHEA:49252"/>
        <dbReference type="Rhea" id="RHEA-COMP:9745"/>
        <dbReference type="Rhea" id="RHEA-COMP:9746"/>
        <dbReference type="ChEBI" id="CHEBI:29979"/>
        <dbReference type="ChEBI" id="CHEBI:37721"/>
        <dbReference type="ChEBI" id="CHEBI:58674"/>
        <dbReference type="ChEBI" id="CHEBI:64837"/>
        <dbReference type="EC" id="2.7.1.202"/>
    </reaction>
</comment>
<reference evidence="17 18" key="1">
    <citation type="submission" date="2018-06" db="EMBL/GenBank/DDBJ databases">
        <authorList>
            <consortium name="Pathogen Informatics"/>
            <person name="Doyle S."/>
        </authorList>
    </citation>
    <scope>NUCLEOTIDE SEQUENCE [LARGE SCALE GENOMIC DNA]</scope>
    <source>
        <strain evidence="17 18">NCTC10786</strain>
    </source>
</reference>
<sequence>MTRQKVVAITACPTGIAHTFMAANKIAAWGEENNVIVKVETQGSDGVKNKLSRQDIASADAVILAIDVPIQDAERFDNVPHLKIRTQELIKNTDRYLRQALAMDKTVTAACEEQEEARSAWQTFIGHIMAAISYMLPVVVLGGLLMAVAKITGQFIPIAGTPFEVLDKLGFMVIKFMYPVFAMYLAFSIAGKPALIPGLIGGIMSDEVYKRFFDLDGFMPSGFFGAIAIGFFVGHLVQWLNNTINVRAQLTTIKTMLIVPLCTGITLVIVMQYLINPFFGAINQAMVEFFTSAGDTGRGFYAMMIAAGTAFDLGGPINKAAGSVALGLTASAKPSI</sequence>
<dbReference type="EC" id="2.7.1.202" evidence="3"/>
<evidence type="ECO:0000256" key="7">
    <source>
        <dbReference type="ARBA" id="ARBA00022597"/>
    </source>
</evidence>
<keyword evidence="10 14" id="KW-0812">Transmembrane</keyword>
<keyword evidence="13 14" id="KW-0472">Membrane</keyword>
<gene>
    <name evidence="17" type="primary">hrsA_5</name>
    <name evidence="17" type="ORF">NCTC10786_01566</name>
</gene>
<dbReference type="GO" id="GO:0090563">
    <property type="term" value="F:protein-phosphocysteine-sugar phosphotransferase activity"/>
    <property type="evidence" value="ECO:0007669"/>
    <property type="project" value="TreeGrafter"/>
</dbReference>
<accession>A0A2X2VQV1</accession>
<evidence type="ECO:0000256" key="8">
    <source>
        <dbReference type="ARBA" id="ARBA00022679"/>
    </source>
</evidence>
<dbReference type="GO" id="GO:0022877">
    <property type="term" value="F:protein-N(PI)-phosphohistidine-fructose phosphotransferase system transporter activity"/>
    <property type="evidence" value="ECO:0007669"/>
    <property type="project" value="InterPro"/>
</dbReference>
<evidence type="ECO:0000256" key="1">
    <source>
        <dbReference type="ARBA" id="ARBA00001401"/>
    </source>
</evidence>
<feature type="transmembrane region" description="Helical" evidence="14">
    <location>
        <begin position="212"/>
        <end position="237"/>
    </location>
</feature>
<evidence type="ECO:0000256" key="11">
    <source>
        <dbReference type="ARBA" id="ARBA00022777"/>
    </source>
</evidence>
<keyword evidence="6" id="KW-0597">Phosphoprotein</keyword>
<proteinExistence type="predicted"/>
<feature type="transmembrane region" description="Helical" evidence="14">
    <location>
        <begin position="257"/>
        <end position="275"/>
    </location>
</feature>
<keyword evidence="7" id="KW-0762">Sugar transport</keyword>
<evidence type="ECO:0000256" key="10">
    <source>
        <dbReference type="ARBA" id="ARBA00022692"/>
    </source>
</evidence>
<evidence type="ECO:0000313" key="17">
    <source>
        <dbReference type="EMBL" id="SQB25875.1"/>
    </source>
</evidence>
<evidence type="ECO:0000259" key="16">
    <source>
        <dbReference type="PROSITE" id="PS51104"/>
    </source>
</evidence>
<feature type="domain" description="PTS EIIB type-2" evidence="15">
    <location>
        <begin position="6"/>
        <end position="102"/>
    </location>
</feature>
<dbReference type="InterPro" id="IPR013014">
    <property type="entry name" value="PTS_EIIC_2"/>
</dbReference>
<dbReference type="SUPFAM" id="SSF52794">
    <property type="entry name" value="PTS system IIB component-like"/>
    <property type="match status" value="1"/>
</dbReference>
<dbReference type="PROSITE" id="PS51099">
    <property type="entry name" value="PTS_EIIB_TYPE_2"/>
    <property type="match status" value="1"/>
</dbReference>
<evidence type="ECO:0000256" key="9">
    <source>
        <dbReference type="ARBA" id="ARBA00022683"/>
    </source>
</evidence>
<dbReference type="GO" id="GO:0009401">
    <property type="term" value="P:phosphoenolpyruvate-dependent sugar phosphotransferase system"/>
    <property type="evidence" value="ECO:0007669"/>
    <property type="project" value="UniProtKB-KW"/>
</dbReference>
<dbReference type="Gene3D" id="3.40.50.2300">
    <property type="match status" value="1"/>
</dbReference>
<dbReference type="AlphaFoldDB" id="A0A2X2VQV1"/>
<dbReference type="PANTHER" id="PTHR30505:SF0">
    <property type="entry name" value="FRUCTOSE-LIKE PTS SYSTEM EIIBC COMPONENT-RELATED"/>
    <property type="match status" value="1"/>
</dbReference>
<dbReference type="InterPro" id="IPR003352">
    <property type="entry name" value="PTS_EIIC"/>
</dbReference>
<evidence type="ECO:0000256" key="3">
    <source>
        <dbReference type="ARBA" id="ARBA00012799"/>
    </source>
</evidence>
<dbReference type="GO" id="GO:0005886">
    <property type="term" value="C:plasma membrane"/>
    <property type="evidence" value="ECO:0007669"/>
    <property type="project" value="UniProtKB-SubCell"/>
</dbReference>
<dbReference type="PROSITE" id="PS51104">
    <property type="entry name" value="PTS_EIIC_TYPE_2"/>
    <property type="match status" value="1"/>
</dbReference>
<protein>
    <recommendedName>
        <fullName evidence="3">protein-N(pi)-phosphohistidine--D-fructose phosphotransferase</fullName>
        <ecNumber evidence="3">2.7.1.202</ecNumber>
    </recommendedName>
</protein>
<feature type="transmembrane region" description="Helical" evidence="14">
    <location>
        <begin position="128"/>
        <end position="149"/>
    </location>
</feature>
<keyword evidence="8" id="KW-0808">Transferase</keyword>